<dbReference type="PROSITE" id="PS50931">
    <property type="entry name" value="HTH_LYSR"/>
    <property type="match status" value="1"/>
</dbReference>
<evidence type="ECO:0000313" key="6">
    <source>
        <dbReference type="EMBL" id="CCJ55003.1"/>
    </source>
</evidence>
<comment type="similarity">
    <text evidence="1">Belongs to the LysR transcriptional regulatory family.</text>
</comment>
<keyword evidence="4" id="KW-0804">Transcription</keyword>
<reference evidence="6 7" key="1">
    <citation type="journal article" date="2012" name="BMC Genomics">
        <title>Comparative genomics of the classical Bordetella subspecies: the evolution and exchange of virulence-associated diversity amongst closely related pathogens.</title>
        <authorList>
            <person name="Park J."/>
            <person name="Zhang Y."/>
            <person name="Buboltz A.M."/>
            <person name="Zhang X."/>
            <person name="Schuster S.C."/>
            <person name="Ahuja U."/>
            <person name="Liu M."/>
            <person name="Miller J.F."/>
            <person name="Sebaihia M."/>
            <person name="Bentley S.D."/>
            <person name="Parkhill J."/>
            <person name="Harvill E.T."/>
        </authorList>
    </citation>
    <scope>NUCLEOTIDE SEQUENCE [LARGE SCALE GENOMIC DNA]</scope>
    <source>
        <strain evidence="6 7">253</strain>
    </source>
</reference>
<feature type="domain" description="HTH lysR-type" evidence="5">
    <location>
        <begin position="4"/>
        <end position="61"/>
    </location>
</feature>
<dbReference type="GO" id="GO:0000976">
    <property type="term" value="F:transcription cis-regulatory region binding"/>
    <property type="evidence" value="ECO:0007669"/>
    <property type="project" value="TreeGrafter"/>
</dbReference>
<evidence type="ECO:0000259" key="5">
    <source>
        <dbReference type="PROSITE" id="PS50931"/>
    </source>
</evidence>
<dbReference type="SUPFAM" id="SSF46785">
    <property type="entry name" value="Winged helix' DNA-binding domain"/>
    <property type="match status" value="1"/>
</dbReference>
<proteinExistence type="inferred from homology"/>
<dbReference type="Gene3D" id="1.10.10.10">
    <property type="entry name" value="Winged helix-like DNA-binding domain superfamily/Winged helix DNA-binding domain"/>
    <property type="match status" value="1"/>
</dbReference>
<dbReference type="HOGENOM" id="CLU_039613_4_1_4"/>
<dbReference type="Gene3D" id="3.40.190.290">
    <property type="match status" value="1"/>
</dbReference>
<dbReference type="KEGG" id="bbh:BN112_3086"/>
<dbReference type="CDD" id="cd05466">
    <property type="entry name" value="PBP2_LTTR_substrate"/>
    <property type="match status" value="1"/>
</dbReference>
<evidence type="ECO:0000256" key="4">
    <source>
        <dbReference type="ARBA" id="ARBA00023163"/>
    </source>
</evidence>
<dbReference type="InterPro" id="IPR036388">
    <property type="entry name" value="WH-like_DNA-bd_sf"/>
</dbReference>
<gene>
    <name evidence="6" type="primary">cyaX</name>
    <name evidence="6" type="ORF">BN112_3086</name>
</gene>
<evidence type="ECO:0000256" key="2">
    <source>
        <dbReference type="ARBA" id="ARBA00023015"/>
    </source>
</evidence>
<evidence type="ECO:0000256" key="3">
    <source>
        <dbReference type="ARBA" id="ARBA00023125"/>
    </source>
</evidence>
<dbReference type="Proteomes" id="UP000007564">
    <property type="component" value="Chromosome"/>
</dbReference>
<name>A0A0C6P586_BORBO</name>
<dbReference type="InterPro" id="IPR005119">
    <property type="entry name" value="LysR_subst-bd"/>
</dbReference>
<evidence type="ECO:0000256" key="1">
    <source>
        <dbReference type="ARBA" id="ARBA00009437"/>
    </source>
</evidence>
<dbReference type="PANTHER" id="PTHR30126">
    <property type="entry name" value="HTH-TYPE TRANSCRIPTIONAL REGULATOR"/>
    <property type="match status" value="1"/>
</dbReference>
<sequence length="302" mass="33452">MMVMDLRWFQDFLTLAECGQFTTAAELRHVSQSAFSRRIQSLETWVGTPLIDRGCFPTRLTAAGEQFRSAAAEIVRKVIDARGEAGATGHDSMVLRVAMPHCLATSRFPAWCARWQQIGGAESLRLHVGNVHDSVEWLAAGVVDLLVCFRHAVEDIQLDAQTYMRAGVEADVLRLYRPAGMALDEAELACEAPRARYPYVSYAQGAYFRRLIELSCGPLLQRAVLQRVCETDFVDGARDLVRAGVGLAWLPDSSACSAVERGEIVAVADRRCAIPMEICMYARRHGPAQDAVERVFDQFGRG</sequence>
<keyword evidence="2" id="KW-0805">Transcription regulation</keyword>
<dbReference type="InterPro" id="IPR000847">
    <property type="entry name" value="LysR_HTH_N"/>
</dbReference>
<keyword evidence="3" id="KW-0238">DNA-binding</keyword>
<organism evidence="6 7">
    <name type="scientific">Bordetella bronchiseptica 253</name>
    <dbReference type="NCBI Taxonomy" id="568707"/>
    <lineage>
        <taxon>Bacteria</taxon>
        <taxon>Pseudomonadati</taxon>
        <taxon>Pseudomonadota</taxon>
        <taxon>Betaproteobacteria</taxon>
        <taxon>Burkholderiales</taxon>
        <taxon>Alcaligenaceae</taxon>
        <taxon>Bordetella</taxon>
    </lineage>
</organism>
<protein>
    <submittedName>
        <fullName evidence="6">Probable LysR-family transcriptional regulator</fullName>
    </submittedName>
</protein>
<dbReference type="PRINTS" id="PR00039">
    <property type="entry name" value="HTHLYSR"/>
</dbReference>
<dbReference type="SUPFAM" id="SSF53850">
    <property type="entry name" value="Periplasmic binding protein-like II"/>
    <property type="match status" value="1"/>
</dbReference>
<dbReference type="AlphaFoldDB" id="A0A0C6P586"/>
<dbReference type="InterPro" id="IPR036390">
    <property type="entry name" value="WH_DNA-bd_sf"/>
</dbReference>
<dbReference type="EMBL" id="HE965806">
    <property type="protein sequence ID" value="CCJ55003.1"/>
    <property type="molecule type" value="Genomic_DNA"/>
</dbReference>
<dbReference type="Pfam" id="PF00126">
    <property type="entry name" value="HTH_1"/>
    <property type="match status" value="1"/>
</dbReference>
<dbReference type="Pfam" id="PF03466">
    <property type="entry name" value="LysR_substrate"/>
    <property type="match status" value="1"/>
</dbReference>
<evidence type="ECO:0000313" key="7">
    <source>
        <dbReference type="Proteomes" id="UP000007564"/>
    </source>
</evidence>
<dbReference type="PANTHER" id="PTHR30126:SF2">
    <property type="entry name" value="HTH-TYPE TRANSCRIPTIONAL REGULATOR YJIE"/>
    <property type="match status" value="1"/>
</dbReference>
<accession>A0A0C6P586</accession>
<dbReference type="OrthoDB" id="8715249at2"/>
<dbReference type="RefSeq" id="WP_015064671.1">
    <property type="nucleotide sequence ID" value="NC_019382.1"/>
</dbReference>
<dbReference type="GO" id="GO:0003700">
    <property type="term" value="F:DNA-binding transcription factor activity"/>
    <property type="evidence" value="ECO:0007669"/>
    <property type="project" value="InterPro"/>
</dbReference>